<evidence type="ECO:0000256" key="4">
    <source>
        <dbReference type="SAM" id="SignalP"/>
    </source>
</evidence>
<organism evidence="5 6">
    <name type="scientific">Apodospora peruviana</name>
    <dbReference type="NCBI Taxonomy" id="516989"/>
    <lineage>
        <taxon>Eukaryota</taxon>
        <taxon>Fungi</taxon>
        <taxon>Dikarya</taxon>
        <taxon>Ascomycota</taxon>
        <taxon>Pezizomycotina</taxon>
        <taxon>Sordariomycetes</taxon>
        <taxon>Sordariomycetidae</taxon>
        <taxon>Sordariales</taxon>
        <taxon>Lasiosphaeriaceae</taxon>
        <taxon>Apodospora</taxon>
    </lineage>
</organism>
<feature type="chain" id="PRO_5042103493" description="Mid2 domain-containing protein" evidence="4">
    <location>
        <begin position="22"/>
        <end position="483"/>
    </location>
</feature>
<evidence type="ECO:0000313" key="5">
    <source>
        <dbReference type="EMBL" id="KAK3330345.1"/>
    </source>
</evidence>
<feature type="region of interest" description="Disordered" evidence="2">
    <location>
        <begin position="84"/>
        <end position="155"/>
    </location>
</feature>
<dbReference type="AlphaFoldDB" id="A0AAE0ISP1"/>
<keyword evidence="3" id="KW-0812">Transmembrane</keyword>
<keyword evidence="6" id="KW-1185">Reference proteome</keyword>
<evidence type="ECO:0000313" key="6">
    <source>
        <dbReference type="Proteomes" id="UP001283341"/>
    </source>
</evidence>
<accession>A0AAE0ISP1</accession>
<name>A0AAE0ISP1_9PEZI</name>
<dbReference type="Proteomes" id="UP001283341">
    <property type="component" value="Unassembled WGS sequence"/>
</dbReference>
<proteinExistence type="predicted"/>
<keyword evidence="4" id="KW-0732">Signal</keyword>
<keyword evidence="1" id="KW-0175">Coiled coil</keyword>
<dbReference type="EMBL" id="JAUEDM010000001">
    <property type="protein sequence ID" value="KAK3330345.1"/>
    <property type="molecule type" value="Genomic_DNA"/>
</dbReference>
<comment type="caution">
    <text evidence="5">The sequence shown here is derived from an EMBL/GenBank/DDBJ whole genome shotgun (WGS) entry which is preliminary data.</text>
</comment>
<evidence type="ECO:0000256" key="1">
    <source>
        <dbReference type="SAM" id="Coils"/>
    </source>
</evidence>
<reference evidence="5" key="2">
    <citation type="submission" date="2023-06" db="EMBL/GenBank/DDBJ databases">
        <authorList>
            <consortium name="Lawrence Berkeley National Laboratory"/>
            <person name="Haridas S."/>
            <person name="Hensen N."/>
            <person name="Bonometti L."/>
            <person name="Westerberg I."/>
            <person name="Brannstrom I.O."/>
            <person name="Guillou S."/>
            <person name="Cros-Aarteil S."/>
            <person name="Calhoun S."/>
            <person name="Kuo A."/>
            <person name="Mondo S."/>
            <person name="Pangilinan J."/>
            <person name="Riley R."/>
            <person name="Labutti K."/>
            <person name="Andreopoulos B."/>
            <person name="Lipzen A."/>
            <person name="Chen C."/>
            <person name="Yanf M."/>
            <person name="Daum C."/>
            <person name="Ng V."/>
            <person name="Clum A."/>
            <person name="Steindorff A."/>
            <person name="Ohm R."/>
            <person name="Martin F."/>
            <person name="Silar P."/>
            <person name="Natvig D."/>
            <person name="Lalanne C."/>
            <person name="Gautier V."/>
            <person name="Ament-Velasquez S.L."/>
            <person name="Kruys A."/>
            <person name="Hutchinson M.I."/>
            <person name="Powell A.J."/>
            <person name="Barry K."/>
            <person name="Miller A.N."/>
            <person name="Grigoriev I.V."/>
            <person name="Debuchy R."/>
            <person name="Gladieux P."/>
            <person name="Thoren M.H."/>
            <person name="Johannesson H."/>
        </authorList>
    </citation>
    <scope>NUCLEOTIDE SEQUENCE</scope>
    <source>
        <strain evidence="5">CBS 118394</strain>
    </source>
</reference>
<reference evidence="5" key="1">
    <citation type="journal article" date="2023" name="Mol. Phylogenet. Evol.">
        <title>Genome-scale phylogeny and comparative genomics of the fungal order Sordariales.</title>
        <authorList>
            <person name="Hensen N."/>
            <person name="Bonometti L."/>
            <person name="Westerberg I."/>
            <person name="Brannstrom I.O."/>
            <person name="Guillou S."/>
            <person name="Cros-Aarteil S."/>
            <person name="Calhoun S."/>
            <person name="Haridas S."/>
            <person name="Kuo A."/>
            <person name="Mondo S."/>
            <person name="Pangilinan J."/>
            <person name="Riley R."/>
            <person name="LaButti K."/>
            <person name="Andreopoulos B."/>
            <person name="Lipzen A."/>
            <person name="Chen C."/>
            <person name="Yan M."/>
            <person name="Daum C."/>
            <person name="Ng V."/>
            <person name="Clum A."/>
            <person name="Steindorff A."/>
            <person name="Ohm R.A."/>
            <person name="Martin F."/>
            <person name="Silar P."/>
            <person name="Natvig D.O."/>
            <person name="Lalanne C."/>
            <person name="Gautier V."/>
            <person name="Ament-Velasquez S.L."/>
            <person name="Kruys A."/>
            <person name="Hutchinson M.I."/>
            <person name="Powell A.J."/>
            <person name="Barry K."/>
            <person name="Miller A.N."/>
            <person name="Grigoriev I.V."/>
            <person name="Debuchy R."/>
            <person name="Gladieux P."/>
            <person name="Hiltunen Thoren M."/>
            <person name="Johannesson H."/>
        </authorList>
    </citation>
    <scope>NUCLEOTIDE SEQUENCE</scope>
    <source>
        <strain evidence="5">CBS 118394</strain>
    </source>
</reference>
<feature type="signal peptide" evidence="4">
    <location>
        <begin position="1"/>
        <end position="21"/>
    </location>
</feature>
<feature type="coiled-coil region" evidence="1">
    <location>
        <begin position="456"/>
        <end position="483"/>
    </location>
</feature>
<gene>
    <name evidence="5" type="ORF">B0H66DRAFT_58090</name>
</gene>
<feature type="compositionally biased region" description="Polar residues" evidence="2">
    <location>
        <begin position="411"/>
        <end position="425"/>
    </location>
</feature>
<feature type="compositionally biased region" description="Polar residues" evidence="2">
    <location>
        <begin position="230"/>
        <end position="248"/>
    </location>
</feature>
<evidence type="ECO:0000256" key="2">
    <source>
        <dbReference type="SAM" id="MobiDB-lite"/>
    </source>
</evidence>
<feature type="region of interest" description="Disordered" evidence="2">
    <location>
        <begin position="382"/>
        <end position="451"/>
    </location>
</feature>
<feature type="compositionally biased region" description="Polar residues" evidence="2">
    <location>
        <begin position="84"/>
        <end position="99"/>
    </location>
</feature>
<protein>
    <recommendedName>
        <fullName evidence="7">Mid2 domain-containing protein</fullName>
    </recommendedName>
</protein>
<feature type="region of interest" description="Disordered" evidence="2">
    <location>
        <begin position="222"/>
        <end position="248"/>
    </location>
</feature>
<keyword evidence="3" id="KW-0472">Membrane</keyword>
<feature type="transmembrane region" description="Helical" evidence="3">
    <location>
        <begin position="265"/>
        <end position="287"/>
    </location>
</feature>
<keyword evidence="3" id="KW-1133">Transmembrane helix</keyword>
<evidence type="ECO:0008006" key="7">
    <source>
        <dbReference type="Google" id="ProtNLM"/>
    </source>
</evidence>
<sequence>MRISIAKTWLALALPLGVVGTKEQSLTFTEGFEGQLNKSIAIFVLGIAQRRERIFKWDTTVDLEIESVNLWVYHDANQSSSFIQSARNDGGSKDTTSTQGGPGVGVSLTGVGDPPNGAASTGTGTGATGTSPPPPGENGSPTTATGKPDVTLTVSASKRRGSVTINDLGLLDQYLGLPLYFHVAWAKNSGDSYSRAFAVVKDPAQYDLLLQNDSVRFSEDTPFKAEENHIGSSTTGLSPGRTETSTPAVTAESAAGGRLSTGATIGIAVACGIVGLVLIGGLIWWFLMRRRRQTDGMDVPGRPYGAARNRTGELIAEKEAGAGVEVIPHSPYSDDGGIAGATGGGTTHEGGAAIPYSGGNLATDGTSDVAGAPVLANQLPRVPQQAHDQARSYTPYSDHASGGGGGGGVGSPSTHAASVAQSDDTATGRASIGSPTAGRATPHGSVAPQYAHLVEEGMTEDEIRRLEEEERQLDAEIARAGRR</sequence>
<feature type="compositionally biased region" description="Gly residues" evidence="2">
    <location>
        <begin position="401"/>
        <end position="410"/>
    </location>
</feature>
<evidence type="ECO:0000256" key="3">
    <source>
        <dbReference type="SAM" id="Phobius"/>
    </source>
</evidence>